<reference evidence="3" key="1">
    <citation type="journal article" date="2016" name="Nature">
        <title>The genome of the seagrass Zostera marina reveals angiosperm adaptation to the sea.</title>
        <authorList>
            <person name="Olsen J.L."/>
            <person name="Rouze P."/>
            <person name="Verhelst B."/>
            <person name="Lin Y.-C."/>
            <person name="Bayer T."/>
            <person name="Collen J."/>
            <person name="Dattolo E."/>
            <person name="De Paoli E."/>
            <person name="Dittami S."/>
            <person name="Maumus F."/>
            <person name="Michel G."/>
            <person name="Kersting A."/>
            <person name="Lauritano C."/>
            <person name="Lohaus R."/>
            <person name="Toepel M."/>
            <person name="Tonon T."/>
            <person name="Vanneste K."/>
            <person name="Amirebrahimi M."/>
            <person name="Brakel J."/>
            <person name="Bostroem C."/>
            <person name="Chovatia M."/>
            <person name="Grimwood J."/>
            <person name="Jenkins J.W."/>
            <person name="Jueterbock A."/>
            <person name="Mraz A."/>
            <person name="Stam W.T."/>
            <person name="Tice H."/>
            <person name="Bornberg-Bauer E."/>
            <person name="Green P.J."/>
            <person name="Pearson G.A."/>
            <person name="Procaccini G."/>
            <person name="Duarte C.M."/>
            <person name="Schmutz J."/>
            <person name="Reusch T.B.H."/>
            <person name="Van de Peer Y."/>
        </authorList>
    </citation>
    <scope>NUCLEOTIDE SEQUENCE [LARGE SCALE GENOMIC DNA]</scope>
    <source>
        <strain evidence="3">cv. Finnish</strain>
    </source>
</reference>
<dbReference type="PANTHER" id="PTHR47025">
    <property type="entry name" value="AUTOIMMUNE REGULATOR"/>
    <property type="match status" value="1"/>
</dbReference>
<dbReference type="SUPFAM" id="SSF55729">
    <property type="entry name" value="Acyl-CoA N-acyltransferases (Nat)"/>
    <property type="match status" value="1"/>
</dbReference>
<dbReference type="OrthoDB" id="1903104at2759"/>
<dbReference type="Proteomes" id="UP000036987">
    <property type="component" value="Unassembled WGS sequence"/>
</dbReference>
<dbReference type="Gene3D" id="3.40.630.30">
    <property type="match status" value="1"/>
</dbReference>
<dbReference type="OMA" id="ASIFHEC"/>
<comment type="caution">
    <text evidence="2">The sequence shown here is derived from an EMBL/GenBank/DDBJ whole genome shotgun (WGS) entry which is preliminary data.</text>
</comment>
<feature type="domain" description="Increased DNA methylation 1 C-terminal" evidence="1">
    <location>
        <begin position="100"/>
        <end position="230"/>
    </location>
</feature>
<evidence type="ECO:0000259" key="1">
    <source>
        <dbReference type="Pfam" id="PF23209"/>
    </source>
</evidence>
<dbReference type="PANTHER" id="PTHR47025:SF7">
    <property type="entry name" value="ACYL-COA N-ACYLTRANSFERASE WITH RING_FYVE_PHD-TYPE ZINC FINGER DOMAIN-CONTAINING PROTEIN"/>
    <property type="match status" value="1"/>
</dbReference>
<dbReference type="InterPro" id="IPR056511">
    <property type="entry name" value="IDM1_C"/>
</dbReference>
<name>A0A0K9NJ39_ZOSMR</name>
<accession>A0A0K9NJ39</accession>
<dbReference type="EMBL" id="LFYR01002156">
    <property type="protein sequence ID" value="KMZ56618.1"/>
    <property type="molecule type" value="Genomic_DNA"/>
</dbReference>
<organism evidence="2 3">
    <name type="scientific">Zostera marina</name>
    <name type="common">Eelgrass</name>
    <dbReference type="NCBI Taxonomy" id="29655"/>
    <lineage>
        <taxon>Eukaryota</taxon>
        <taxon>Viridiplantae</taxon>
        <taxon>Streptophyta</taxon>
        <taxon>Embryophyta</taxon>
        <taxon>Tracheophyta</taxon>
        <taxon>Spermatophyta</taxon>
        <taxon>Magnoliopsida</taxon>
        <taxon>Liliopsida</taxon>
        <taxon>Zosteraceae</taxon>
        <taxon>Zostera</taxon>
    </lineage>
</organism>
<dbReference type="Pfam" id="PF23209">
    <property type="entry name" value="IDM1_C"/>
    <property type="match status" value="1"/>
</dbReference>
<dbReference type="STRING" id="29655.A0A0K9NJ39"/>
<proteinExistence type="predicted"/>
<gene>
    <name evidence="2" type="ORF">ZOSMA_93G00820</name>
</gene>
<evidence type="ECO:0000313" key="2">
    <source>
        <dbReference type="EMBL" id="KMZ56618.1"/>
    </source>
</evidence>
<evidence type="ECO:0000313" key="3">
    <source>
        <dbReference type="Proteomes" id="UP000036987"/>
    </source>
</evidence>
<dbReference type="AlphaFoldDB" id="A0A0K9NJ39"/>
<dbReference type="InterPro" id="IPR016181">
    <property type="entry name" value="Acyl_CoA_acyltransferase"/>
</dbReference>
<sequence length="251" mass="28359">MTICCQCQKEYHAGCLKERGICDFEVSEDNWFCCNDCCIIHNQLTKMICKKYFPYLNNPTTRQDVHWCILSGEDRSLENRSLLSKAAAIFREAFHPIPGSCVDIVPAMLFGKSDKDHDFFGTYCAIVMIGSKVISAGMLRVFGTDIAELSLVATTKLSRRQGYFRSLFSLVEVLLTKLKVKKLILPANENVNSMWVEKFGFSVMAGSELNRYVSEIPITLFQGVLMLEKSFQISSNAITYKYTISSSIITN</sequence>
<keyword evidence="3" id="KW-1185">Reference proteome</keyword>
<protein>
    <recommendedName>
        <fullName evidence="1">Increased DNA methylation 1 C-terminal domain-containing protein</fullName>
    </recommendedName>
</protein>